<sequence length="253" mass="26221">MERRKFVIGAGSLAAGGAAAMGTGAFSAAQISGRKANIQVSDDSEALLQLIPGHEFTDGDGTVSSDRVFYQDGQLSITFDDSGGGADGSGTGIAPNSVYQVGAISQGFDDIDYWADDDDDGDPSLTDDVLYGDLVDDDEPTESGDPAFVVRNESDETYSDIVIAWEGESAPDRDKATAAMNVRGGGAGTSVFSLEISGGTDHASFELAPGEAVYASLIASTGDFDPENTDSWIGELVINAGNTDRFEEPTTDA</sequence>
<proteinExistence type="predicted"/>
<evidence type="ECO:0000313" key="2">
    <source>
        <dbReference type="Proteomes" id="UP000324020"/>
    </source>
</evidence>
<dbReference type="OrthoDB" id="312998at2157"/>
<dbReference type="AlphaFoldDB" id="A0A1G7IQA7"/>
<dbReference type="EMBL" id="FNBO01000002">
    <property type="protein sequence ID" value="SDF14942.1"/>
    <property type="molecule type" value="Genomic_DNA"/>
</dbReference>
<gene>
    <name evidence="1" type="ORF">SAMN04488067_102139</name>
</gene>
<protein>
    <submittedName>
        <fullName evidence="1">Uncharacterized protein</fullName>
    </submittedName>
</protein>
<keyword evidence="2" id="KW-1185">Reference proteome</keyword>
<evidence type="ECO:0000313" key="1">
    <source>
        <dbReference type="EMBL" id="SDF14942.1"/>
    </source>
</evidence>
<dbReference type="RefSeq" id="WP_149797672.1">
    <property type="nucleotide sequence ID" value="NZ_FNBO01000002.1"/>
</dbReference>
<accession>A0A1G7IQA7</accession>
<reference evidence="1 2" key="1">
    <citation type="submission" date="2016-10" db="EMBL/GenBank/DDBJ databases">
        <authorList>
            <person name="Varghese N."/>
            <person name="Submissions S."/>
        </authorList>
    </citation>
    <scope>NUCLEOTIDE SEQUENCE [LARGE SCALE GENOMIC DNA]</scope>
    <source>
        <strain evidence="1 2">CGMCC 1.3527</strain>
    </source>
</reference>
<name>A0A1G7IQA7_9EURY</name>
<dbReference type="Proteomes" id="UP000324020">
    <property type="component" value="Unassembled WGS sequence"/>
</dbReference>
<organism evidence="1 2">
    <name type="scientific">Halorubrum xinjiangense</name>
    <dbReference type="NCBI Taxonomy" id="261291"/>
    <lineage>
        <taxon>Archaea</taxon>
        <taxon>Methanobacteriati</taxon>
        <taxon>Methanobacteriota</taxon>
        <taxon>Stenosarchaea group</taxon>
        <taxon>Halobacteria</taxon>
        <taxon>Halobacteriales</taxon>
        <taxon>Haloferacaceae</taxon>
        <taxon>Halorubrum</taxon>
    </lineage>
</organism>